<accession>A0A2P6NCN7</accession>
<evidence type="ECO:0000313" key="2">
    <source>
        <dbReference type="EMBL" id="PRP81724.1"/>
    </source>
</evidence>
<dbReference type="AlphaFoldDB" id="A0A2P6NCN7"/>
<reference evidence="2 3" key="1">
    <citation type="journal article" date="2018" name="Genome Biol. Evol.">
        <title>Multiple Roots of Fruiting Body Formation in Amoebozoa.</title>
        <authorList>
            <person name="Hillmann F."/>
            <person name="Forbes G."/>
            <person name="Novohradska S."/>
            <person name="Ferling I."/>
            <person name="Riege K."/>
            <person name="Groth M."/>
            <person name="Westermann M."/>
            <person name="Marz M."/>
            <person name="Spaller T."/>
            <person name="Winckler T."/>
            <person name="Schaap P."/>
            <person name="Glockner G."/>
        </authorList>
    </citation>
    <scope>NUCLEOTIDE SEQUENCE [LARGE SCALE GENOMIC DNA]</scope>
    <source>
        <strain evidence="2 3">Jena</strain>
    </source>
</reference>
<name>A0A2P6NCN7_9EUKA</name>
<dbReference type="InParanoid" id="A0A2P6NCN7"/>
<organism evidence="2 3">
    <name type="scientific">Planoprotostelium fungivorum</name>
    <dbReference type="NCBI Taxonomy" id="1890364"/>
    <lineage>
        <taxon>Eukaryota</taxon>
        <taxon>Amoebozoa</taxon>
        <taxon>Evosea</taxon>
        <taxon>Variosea</taxon>
        <taxon>Cavosteliida</taxon>
        <taxon>Cavosteliaceae</taxon>
        <taxon>Planoprotostelium</taxon>
    </lineage>
</organism>
<evidence type="ECO:0000256" key="1">
    <source>
        <dbReference type="SAM" id="MobiDB-lite"/>
    </source>
</evidence>
<feature type="compositionally biased region" description="Polar residues" evidence="1">
    <location>
        <begin position="1"/>
        <end position="13"/>
    </location>
</feature>
<feature type="region of interest" description="Disordered" evidence="1">
    <location>
        <begin position="1"/>
        <end position="21"/>
    </location>
</feature>
<gene>
    <name evidence="2" type="ORF">PROFUN_10824</name>
</gene>
<protein>
    <submittedName>
        <fullName evidence="2">Uncharacterized protein</fullName>
    </submittedName>
</protein>
<dbReference type="EMBL" id="MDYQ01000120">
    <property type="protein sequence ID" value="PRP81724.1"/>
    <property type="molecule type" value="Genomic_DNA"/>
</dbReference>
<proteinExistence type="predicted"/>
<keyword evidence="3" id="KW-1185">Reference proteome</keyword>
<comment type="caution">
    <text evidence="2">The sequence shown here is derived from an EMBL/GenBank/DDBJ whole genome shotgun (WGS) entry which is preliminary data.</text>
</comment>
<sequence length="60" mass="6805">MISLRRLTTSSQGKVVEENLPPPAEDIAKKSLCERNDRRRMRAGAYLVVCFGLKKVKNET</sequence>
<dbReference type="Proteomes" id="UP000241769">
    <property type="component" value="Unassembled WGS sequence"/>
</dbReference>
<evidence type="ECO:0000313" key="3">
    <source>
        <dbReference type="Proteomes" id="UP000241769"/>
    </source>
</evidence>